<dbReference type="Gene3D" id="2.40.50.100">
    <property type="match status" value="2"/>
</dbReference>
<dbReference type="Pfam" id="PF25975">
    <property type="entry name" value="CzcB_C"/>
    <property type="match status" value="1"/>
</dbReference>
<accession>A0A934WZK2</accession>
<dbReference type="Proteomes" id="UP000611723">
    <property type="component" value="Unassembled WGS sequence"/>
</dbReference>
<gene>
    <name evidence="7" type="ORF">JKA74_13805</name>
</gene>
<feature type="domain" description="Multidrug resistance protein MdtA-like barrel-sandwich hybrid" evidence="4">
    <location>
        <begin position="68"/>
        <end position="230"/>
    </location>
</feature>
<evidence type="ECO:0000259" key="6">
    <source>
        <dbReference type="Pfam" id="PF26002"/>
    </source>
</evidence>
<name>A0A934WZK2_9BACT</name>
<dbReference type="Gene3D" id="1.10.287.470">
    <property type="entry name" value="Helix hairpin bin"/>
    <property type="match status" value="1"/>
</dbReference>
<feature type="domain" description="CzcB-like C-terminal circularly permuted SH3-like" evidence="5">
    <location>
        <begin position="371"/>
        <end position="420"/>
    </location>
</feature>
<feature type="domain" description="Multidrug resistance protein MdtA-like alpha-helical hairpin" evidence="3">
    <location>
        <begin position="121"/>
        <end position="203"/>
    </location>
</feature>
<evidence type="ECO:0000259" key="5">
    <source>
        <dbReference type="Pfam" id="PF25975"/>
    </source>
</evidence>
<evidence type="ECO:0000313" key="7">
    <source>
        <dbReference type="EMBL" id="MBK6266114.1"/>
    </source>
</evidence>
<reference evidence="7" key="1">
    <citation type="submission" date="2021-01" db="EMBL/GenBank/DDBJ databases">
        <title>Marivirga aurantiaca sp. nov., isolated from intertidal surface sediments.</title>
        <authorList>
            <person name="Zhang M."/>
        </authorList>
    </citation>
    <scope>NUCLEOTIDE SEQUENCE</scope>
    <source>
        <strain evidence="7">S37H4</strain>
    </source>
</reference>
<dbReference type="PANTHER" id="PTHR30469:SF33">
    <property type="entry name" value="SLR1207 PROTEIN"/>
    <property type="match status" value="1"/>
</dbReference>
<dbReference type="Gene3D" id="2.40.420.20">
    <property type="match status" value="1"/>
</dbReference>
<sequence>MAKKKSSKKTLYILLGIVALLIIAVIIGKKSGVIGQPPTISVEVEEAKKRTIIEKVNASGTVQPVVEVKLSPDVAGEIMELTVEEGDPVEKGELLLKIRPDNFISALERAKANLNQQRANLAQAEAAYERAKAQAKRAEQDFNRQKQLYEQKVISQSDYETAQANYSVAQNDKIAAEKNMLAAKFMVQSSQASVDEAQENLRRTTIYSPVDGTVSKLSVELGERVVGTQQMAGTELMRIANLNNMEVRVDVNENDIIRINVGDTANIEVDSYTYMEKEFMGIVTAIANTAKEKVSNDAVTEFQVKVQILNESYKDLIDKEGGSPFRPGMTASVEIMTKTMKDVLTVPLSSVTLRAPKPENDSISQEQEKPRAVKKEEEKEVVFVVQDDNTVKVTPVVTGISDFEYIYIKEGLKEGDKVVTGPFLVVSKTLEDGDLVEAKKEKDKR</sequence>
<dbReference type="RefSeq" id="WP_201431794.1">
    <property type="nucleotide sequence ID" value="NZ_JAEQBW010000006.1"/>
</dbReference>
<organism evidence="7 8">
    <name type="scientific">Marivirga aurantiaca</name>
    <dbReference type="NCBI Taxonomy" id="2802615"/>
    <lineage>
        <taxon>Bacteria</taxon>
        <taxon>Pseudomonadati</taxon>
        <taxon>Bacteroidota</taxon>
        <taxon>Cytophagia</taxon>
        <taxon>Cytophagales</taxon>
        <taxon>Marivirgaceae</taxon>
        <taxon>Marivirga</taxon>
    </lineage>
</organism>
<keyword evidence="8" id="KW-1185">Reference proteome</keyword>
<dbReference type="Pfam" id="PF25917">
    <property type="entry name" value="BSH_RND"/>
    <property type="match status" value="1"/>
</dbReference>
<dbReference type="Pfam" id="PF26002">
    <property type="entry name" value="Beta-barrel_AprE"/>
    <property type="match status" value="1"/>
</dbReference>
<keyword evidence="2" id="KW-0472">Membrane</keyword>
<evidence type="ECO:0000256" key="1">
    <source>
        <dbReference type="SAM" id="Coils"/>
    </source>
</evidence>
<dbReference type="GO" id="GO:0015562">
    <property type="term" value="F:efflux transmembrane transporter activity"/>
    <property type="evidence" value="ECO:0007669"/>
    <property type="project" value="TreeGrafter"/>
</dbReference>
<evidence type="ECO:0000256" key="2">
    <source>
        <dbReference type="SAM" id="Phobius"/>
    </source>
</evidence>
<keyword evidence="2" id="KW-0812">Transmembrane</keyword>
<protein>
    <submittedName>
        <fullName evidence="7">Efflux RND transporter periplasmic adaptor subunit</fullName>
    </submittedName>
</protein>
<feature type="coiled-coil region" evidence="1">
    <location>
        <begin position="104"/>
        <end position="179"/>
    </location>
</feature>
<feature type="domain" description="AprE-like beta-barrel" evidence="6">
    <location>
        <begin position="246"/>
        <end position="337"/>
    </location>
</feature>
<dbReference type="AlphaFoldDB" id="A0A934WZK2"/>
<dbReference type="GO" id="GO:1990281">
    <property type="term" value="C:efflux pump complex"/>
    <property type="evidence" value="ECO:0007669"/>
    <property type="project" value="TreeGrafter"/>
</dbReference>
<dbReference type="EMBL" id="JAEQBW010000006">
    <property type="protein sequence ID" value="MBK6266114.1"/>
    <property type="molecule type" value="Genomic_DNA"/>
</dbReference>
<dbReference type="Gene3D" id="2.40.30.170">
    <property type="match status" value="1"/>
</dbReference>
<evidence type="ECO:0000259" key="4">
    <source>
        <dbReference type="Pfam" id="PF25917"/>
    </source>
</evidence>
<dbReference type="Pfam" id="PF25876">
    <property type="entry name" value="HH_MFP_RND"/>
    <property type="match status" value="1"/>
</dbReference>
<evidence type="ECO:0000259" key="3">
    <source>
        <dbReference type="Pfam" id="PF25876"/>
    </source>
</evidence>
<proteinExistence type="predicted"/>
<dbReference type="SUPFAM" id="SSF111369">
    <property type="entry name" value="HlyD-like secretion proteins"/>
    <property type="match status" value="2"/>
</dbReference>
<keyword evidence="1" id="KW-0175">Coiled coil</keyword>
<dbReference type="InterPro" id="IPR058624">
    <property type="entry name" value="MdtA-like_HH"/>
</dbReference>
<evidence type="ECO:0000313" key="8">
    <source>
        <dbReference type="Proteomes" id="UP000611723"/>
    </source>
</evidence>
<comment type="caution">
    <text evidence="7">The sequence shown here is derived from an EMBL/GenBank/DDBJ whole genome shotgun (WGS) entry which is preliminary data.</text>
</comment>
<keyword evidence="2" id="KW-1133">Transmembrane helix</keyword>
<dbReference type="InterPro" id="IPR058649">
    <property type="entry name" value="CzcB_C"/>
</dbReference>
<dbReference type="InterPro" id="IPR058982">
    <property type="entry name" value="Beta-barrel_AprE"/>
</dbReference>
<dbReference type="InterPro" id="IPR058625">
    <property type="entry name" value="MdtA-like_BSH"/>
</dbReference>
<feature type="transmembrane region" description="Helical" evidence="2">
    <location>
        <begin position="12"/>
        <end position="28"/>
    </location>
</feature>
<dbReference type="PANTHER" id="PTHR30469">
    <property type="entry name" value="MULTIDRUG RESISTANCE PROTEIN MDTA"/>
    <property type="match status" value="1"/>
</dbReference>